<dbReference type="EMBL" id="VAUV01000006">
    <property type="protein sequence ID" value="TLD71003.1"/>
    <property type="molecule type" value="Genomic_DNA"/>
</dbReference>
<dbReference type="SUPFAM" id="SSF56281">
    <property type="entry name" value="Metallo-hydrolase/oxidoreductase"/>
    <property type="match status" value="1"/>
</dbReference>
<keyword evidence="2" id="KW-0378">Hydrolase</keyword>
<evidence type="ECO:0000313" key="2">
    <source>
        <dbReference type="EMBL" id="TLD71003.1"/>
    </source>
</evidence>
<dbReference type="InterPro" id="IPR050114">
    <property type="entry name" value="UPF0173_UPF0282_UlaG_hydrolase"/>
</dbReference>
<dbReference type="Gene3D" id="3.60.15.10">
    <property type="entry name" value="Ribonuclease Z/Hydroxyacylglutathione hydrolase-like"/>
    <property type="match status" value="1"/>
</dbReference>
<comment type="caution">
    <text evidence="2">The sequence shown here is derived from an EMBL/GenBank/DDBJ whole genome shotgun (WGS) entry which is preliminary data.</text>
</comment>
<feature type="domain" description="Metallo-beta-lactamase" evidence="1">
    <location>
        <begin position="69"/>
        <end position="294"/>
    </location>
</feature>
<proteinExistence type="predicted"/>
<dbReference type="OrthoDB" id="9789133at2"/>
<dbReference type="Pfam" id="PF00753">
    <property type="entry name" value="Lactamase_B"/>
    <property type="match status" value="1"/>
</dbReference>
<organism evidence="2 3">
    <name type="scientific">Phragmitibacter flavus</name>
    <dbReference type="NCBI Taxonomy" id="2576071"/>
    <lineage>
        <taxon>Bacteria</taxon>
        <taxon>Pseudomonadati</taxon>
        <taxon>Verrucomicrobiota</taxon>
        <taxon>Verrucomicrobiia</taxon>
        <taxon>Verrucomicrobiales</taxon>
        <taxon>Verrucomicrobiaceae</taxon>
        <taxon>Phragmitibacter</taxon>
    </lineage>
</organism>
<dbReference type="SMART" id="SM00849">
    <property type="entry name" value="Lactamase_B"/>
    <property type="match status" value="1"/>
</dbReference>
<dbReference type="PANTHER" id="PTHR43546">
    <property type="entry name" value="UPF0173 METAL-DEPENDENT HYDROLASE MJ1163-RELATED"/>
    <property type="match status" value="1"/>
</dbReference>
<dbReference type="InterPro" id="IPR001279">
    <property type="entry name" value="Metallo-B-lactamas"/>
</dbReference>
<gene>
    <name evidence="2" type="ORF">FEM03_08785</name>
</gene>
<dbReference type="AlphaFoldDB" id="A0A5R8KFD9"/>
<sequence length="355" mass="38976">MLLHCHKFVFALCIHEMRHIKSRFSRLFCVTMSLGLSACSSYHPLADKEIYPRPLTASPGEGVKVSFFGNTTILISDGDTHLLVDGFFSRPGPVRTLLGKIAPDRVELARELKRAGISNIDAVLVGHAHHDHALDAPVVAEMTNALVMGTESYRQIHLGAGSKTDGEHLFTVPTDGEQKSFGKFVVTFRPSDHVGAHGLVQHLIEGHIKKPFKTPARFWRFKCGKVYVIHIAHPHGNLVVTTTAGAKEGQLKGFSADVVFLGVGFLDKESPLRQNRYWHETVGVTKPEMVVPVHWDNFSIKLSKGLQPAPRVAFSTRAAADVLKDKAGDDGPVVRAMDYGDSLLLRDGQVRTVSP</sequence>
<name>A0A5R8KFD9_9BACT</name>
<evidence type="ECO:0000313" key="3">
    <source>
        <dbReference type="Proteomes" id="UP000306196"/>
    </source>
</evidence>
<accession>A0A5R8KFD9</accession>
<evidence type="ECO:0000259" key="1">
    <source>
        <dbReference type="SMART" id="SM00849"/>
    </source>
</evidence>
<protein>
    <submittedName>
        <fullName evidence="2">MBL fold metallo-hydrolase</fullName>
    </submittedName>
</protein>
<dbReference type="GO" id="GO:0016787">
    <property type="term" value="F:hydrolase activity"/>
    <property type="evidence" value="ECO:0007669"/>
    <property type="project" value="UniProtKB-KW"/>
</dbReference>
<keyword evidence="3" id="KW-1185">Reference proteome</keyword>
<reference evidence="2 3" key="1">
    <citation type="submission" date="2019-05" db="EMBL/GenBank/DDBJ databases">
        <title>Verrucobacter flavum gen. nov., sp. nov. a new member of the family Verrucomicrobiaceae.</title>
        <authorList>
            <person name="Szuroczki S."/>
            <person name="Abbaszade G."/>
            <person name="Szabo A."/>
            <person name="Felfoldi T."/>
            <person name="Schumann P."/>
            <person name="Boka K."/>
            <person name="Keki Z."/>
            <person name="Toumi M."/>
            <person name="Toth E."/>
        </authorList>
    </citation>
    <scope>NUCLEOTIDE SEQUENCE [LARGE SCALE GENOMIC DNA]</scope>
    <source>
        <strain evidence="2 3">MG-N-17</strain>
    </source>
</reference>
<dbReference type="InterPro" id="IPR036866">
    <property type="entry name" value="RibonucZ/Hydroxyglut_hydro"/>
</dbReference>
<dbReference type="PANTHER" id="PTHR43546:SF3">
    <property type="entry name" value="UPF0173 METAL-DEPENDENT HYDROLASE MJ1163"/>
    <property type="match status" value="1"/>
</dbReference>
<dbReference type="Proteomes" id="UP000306196">
    <property type="component" value="Unassembled WGS sequence"/>
</dbReference>